<dbReference type="PANTHER" id="PTHR42718">
    <property type="entry name" value="MAJOR FACILITATOR SUPERFAMILY MULTIDRUG TRANSPORTER MFSC"/>
    <property type="match status" value="1"/>
</dbReference>
<protein>
    <recommendedName>
        <fullName evidence="7">Major facilitator superfamily (MFS) profile domain-containing protein</fullName>
    </recommendedName>
</protein>
<evidence type="ECO:0000256" key="5">
    <source>
        <dbReference type="ARBA" id="ARBA00023136"/>
    </source>
</evidence>
<feature type="transmembrane region" description="Helical" evidence="6">
    <location>
        <begin position="78"/>
        <end position="99"/>
    </location>
</feature>
<comment type="subcellular location">
    <subcellularLocation>
        <location evidence="1">Membrane</location>
        <topology evidence="1">Multi-pass membrane protein</topology>
    </subcellularLocation>
</comment>
<dbReference type="Pfam" id="PF07690">
    <property type="entry name" value="MFS_1"/>
    <property type="match status" value="1"/>
</dbReference>
<reference evidence="8" key="1">
    <citation type="journal article" date="2021" name="Open Biol.">
        <title>Shared evolutionary footprints suggest mitochondrial oxidative damage underlies multiple complex I losses in fungi.</title>
        <authorList>
            <person name="Schikora-Tamarit M.A."/>
            <person name="Marcet-Houben M."/>
            <person name="Nosek J."/>
            <person name="Gabaldon T."/>
        </authorList>
    </citation>
    <scope>NUCLEOTIDE SEQUENCE</scope>
    <source>
        <strain evidence="8">CBS2887</strain>
    </source>
</reference>
<evidence type="ECO:0000256" key="1">
    <source>
        <dbReference type="ARBA" id="ARBA00004141"/>
    </source>
</evidence>
<dbReference type="PROSITE" id="PS50850">
    <property type="entry name" value="MFS"/>
    <property type="match status" value="1"/>
</dbReference>
<keyword evidence="9" id="KW-1185">Reference proteome</keyword>
<evidence type="ECO:0000256" key="6">
    <source>
        <dbReference type="SAM" id="Phobius"/>
    </source>
</evidence>
<feature type="transmembrane region" description="Helical" evidence="6">
    <location>
        <begin position="396"/>
        <end position="417"/>
    </location>
</feature>
<sequence>MDIQTKETSTDQTPLKPSLLQDLFAKVNIHIPNPPSYLKSRWLIYTLTLLAVAVDALNTAGSLTLIPSLANAFPYVPLTTISWAFSAYALTLGAFIIITGKFCDLVGTREMFISGVIGMGISVLICGFIKDRIIILIVFRGLQGMLGSVLIPASFTITTYYYEDPVELEFACKLMTIAIEISAGVGLIIAGAFTELKHTAGFRAFYWFSAGISLSSGLGLLWIMDPIHSDHKLEEYEKGEEMSLKDLDYGGSLLLVAGLILVIYGITKGGDANWKDTGSIVCLVVGFFVVFMVAVFEMWYVQRYKDSHQNSVNHSDWRMRLNLLFPRELLHIPNFIQYLICTFLLYLAFVCTLSLTLQFNVYVVSMTPFQAALRTISLTGGQLLITFCYSETWMRWIGVRKSLVLSCVICLGSTIWLSKVDPVKAHSFWIFEFASQLVLGVGINYYFMIYMNHILSKTPLHLQGLVAGVMQTMGQIGVSIGNAVIACILGEMKQNPSMSREQQNAAKKKFQKGFYVNIAAFALMTIVCSFITSPAEEDAEKEKHLEDSATSTADTITREVITESDAAKNEKCQITVSSIVV</sequence>
<comment type="caution">
    <text evidence="8">The sequence shown here is derived from an EMBL/GenBank/DDBJ whole genome shotgun (WGS) entry which is preliminary data.</text>
</comment>
<dbReference type="OrthoDB" id="440755at2759"/>
<dbReference type="GO" id="GO:0016020">
    <property type="term" value="C:membrane"/>
    <property type="evidence" value="ECO:0007669"/>
    <property type="project" value="UniProtKB-SubCell"/>
</dbReference>
<dbReference type="Proteomes" id="UP000774326">
    <property type="component" value="Unassembled WGS sequence"/>
</dbReference>
<keyword evidence="3 6" id="KW-0812">Transmembrane</keyword>
<evidence type="ECO:0000256" key="2">
    <source>
        <dbReference type="ARBA" id="ARBA00022448"/>
    </source>
</evidence>
<feature type="domain" description="Major facilitator superfamily (MFS) profile" evidence="7">
    <location>
        <begin position="44"/>
        <end position="537"/>
    </location>
</feature>
<dbReference type="SUPFAM" id="SSF103473">
    <property type="entry name" value="MFS general substrate transporter"/>
    <property type="match status" value="1"/>
</dbReference>
<dbReference type="PANTHER" id="PTHR42718:SF9">
    <property type="entry name" value="MAJOR FACILITATOR SUPERFAMILY MULTIDRUG TRANSPORTER MFSC"/>
    <property type="match status" value="1"/>
</dbReference>
<dbReference type="EMBL" id="JAEUBG010002497">
    <property type="protein sequence ID" value="KAH3684446.1"/>
    <property type="molecule type" value="Genomic_DNA"/>
</dbReference>
<proteinExistence type="predicted"/>
<keyword evidence="5 6" id="KW-0472">Membrane</keyword>
<keyword evidence="2" id="KW-0813">Transport</keyword>
<accession>A0A9P8Q5K2</accession>
<feature type="transmembrane region" description="Helical" evidence="6">
    <location>
        <begin position="111"/>
        <end position="129"/>
    </location>
</feature>
<evidence type="ECO:0000256" key="3">
    <source>
        <dbReference type="ARBA" id="ARBA00022692"/>
    </source>
</evidence>
<name>A0A9P8Q5K2_WICPI</name>
<dbReference type="AlphaFoldDB" id="A0A9P8Q5K2"/>
<keyword evidence="4 6" id="KW-1133">Transmembrane helix</keyword>
<dbReference type="InterPro" id="IPR020846">
    <property type="entry name" value="MFS_dom"/>
</dbReference>
<reference evidence="8" key="2">
    <citation type="submission" date="2021-01" db="EMBL/GenBank/DDBJ databases">
        <authorList>
            <person name="Schikora-Tamarit M.A."/>
        </authorList>
    </citation>
    <scope>NUCLEOTIDE SEQUENCE</scope>
    <source>
        <strain evidence="8">CBS2887</strain>
    </source>
</reference>
<feature type="transmembrane region" description="Helical" evidence="6">
    <location>
        <begin position="429"/>
        <end position="449"/>
    </location>
</feature>
<feature type="transmembrane region" description="Helical" evidence="6">
    <location>
        <begin position="174"/>
        <end position="193"/>
    </location>
</feature>
<feature type="transmembrane region" description="Helical" evidence="6">
    <location>
        <begin position="249"/>
        <end position="267"/>
    </location>
</feature>
<feature type="transmembrane region" description="Helical" evidence="6">
    <location>
        <begin position="42"/>
        <end position="66"/>
    </location>
</feature>
<feature type="transmembrane region" description="Helical" evidence="6">
    <location>
        <begin position="141"/>
        <end position="162"/>
    </location>
</feature>
<gene>
    <name evidence="8" type="ORF">WICPIJ_004582</name>
</gene>
<dbReference type="InterPro" id="IPR011701">
    <property type="entry name" value="MFS"/>
</dbReference>
<feature type="transmembrane region" description="Helical" evidence="6">
    <location>
        <begin position="335"/>
        <end position="359"/>
    </location>
</feature>
<evidence type="ECO:0000256" key="4">
    <source>
        <dbReference type="ARBA" id="ARBA00022989"/>
    </source>
</evidence>
<feature type="transmembrane region" description="Helical" evidence="6">
    <location>
        <begin position="513"/>
        <end position="532"/>
    </location>
</feature>
<evidence type="ECO:0000313" key="8">
    <source>
        <dbReference type="EMBL" id="KAH3684446.1"/>
    </source>
</evidence>
<dbReference type="InterPro" id="IPR036259">
    <property type="entry name" value="MFS_trans_sf"/>
</dbReference>
<dbReference type="Gene3D" id="1.20.1250.20">
    <property type="entry name" value="MFS general substrate transporter like domains"/>
    <property type="match status" value="2"/>
</dbReference>
<feature type="transmembrane region" description="Helical" evidence="6">
    <location>
        <begin position="205"/>
        <end position="224"/>
    </location>
</feature>
<dbReference type="GO" id="GO:0022857">
    <property type="term" value="F:transmembrane transporter activity"/>
    <property type="evidence" value="ECO:0007669"/>
    <property type="project" value="InterPro"/>
</dbReference>
<organism evidence="8 9">
    <name type="scientific">Wickerhamomyces pijperi</name>
    <name type="common">Yeast</name>
    <name type="synonym">Pichia pijperi</name>
    <dbReference type="NCBI Taxonomy" id="599730"/>
    <lineage>
        <taxon>Eukaryota</taxon>
        <taxon>Fungi</taxon>
        <taxon>Dikarya</taxon>
        <taxon>Ascomycota</taxon>
        <taxon>Saccharomycotina</taxon>
        <taxon>Saccharomycetes</taxon>
        <taxon>Phaffomycetales</taxon>
        <taxon>Wickerhamomycetaceae</taxon>
        <taxon>Wickerhamomyces</taxon>
    </lineage>
</organism>
<evidence type="ECO:0000259" key="7">
    <source>
        <dbReference type="PROSITE" id="PS50850"/>
    </source>
</evidence>
<feature type="transmembrane region" description="Helical" evidence="6">
    <location>
        <begin position="279"/>
        <end position="301"/>
    </location>
</feature>
<evidence type="ECO:0000313" key="9">
    <source>
        <dbReference type="Proteomes" id="UP000774326"/>
    </source>
</evidence>